<dbReference type="GO" id="GO:0006412">
    <property type="term" value="P:translation"/>
    <property type="evidence" value="ECO:0007669"/>
    <property type="project" value="UniProtKB-UniRule"/>
</dbReference>
<evidence type="ECO:0000256" key="3">
    <source>
        <dbReference type="ARBA" id="ARBA00023274"/>
    </source>
</evidence>
<keyword evidence="2 4" id="KW-0689">Ribosomal protein</keyword>
<comment type="similarity">
    <text evidence="1 4">Belongs to the universal ribosomal protein uL13 family.</text>
</comment>
<dbReference type="Proteomes" id="UP000509771">
    <property type="component" value="Chromosome"/>
</dbReference>
<comment type="subunit">
    <text evidence="4">Part of the 50S ribosomal subunit.</text>
</comment>
<evidence type="ECO:0000313" key="5">
    <source>
        <dbReference type="EMBL" id="QLH02458.1"/>
    </source>
</evidence>
<dbReference type="RefSeq" id="WP_179361291.1">
    <property type="nucleotide sequence ID" value="NZ_CP026993.1"/>
</dbReference>
<dbReference type="CDD" id="cd00392">
    <property type="entry name" value="Ribosomal_L13"/>
    <property type="match status" value="1"/>
</dbReference>
<dbReference type="InterPro" id="IPR005755">
    <property type="entry name" value="Ribosomal_uL13_euk/arc"/>
</dbReference>
<accession>A0A7D5QZE6</accession>
<reference evidence="5 6" key="1">
    <citation type="submission" date="2018-02" db="EMBL/GenBank/DDBJ databases">
        <title>Complete genome of Nitrosopumilus cobalaminigenes HCA1.</title>
        <authorList>
            <person name="Qin W."/>
            <person name="Zheng Y."/>
            <person name="Stahl D.A."/>
        </authorList>
    </citation>
    <scope>NUCLEOTIDE SEQUENCE [LARGE SCALE GENOMIC DNA]</scope>
    <source>
        <strain evidence="5 6">HCA1</strain>
    </source>
</reference>
<sequence length="164" mass="18740">MANGRINKPKGAKQETVVRTDRPIVVDATNHIAGRLASNVAKLLIQGNRVSVVNCEKIMMSGARSNQIQEYREFLEINSIINYKHGPKHYRRPDTVMAKMIRQMLPFDRKPSGKEAFQRLRTYIGSPQEIKSLEKIQFEKALIRKTPSNYTALGELCRVIGWTE</sequence>
<keyword evidence="6" id="KW-1185">Reference proteome</keyword>
<dbReference type="EMBL" id="CP026993">
    <property type="protein sequence ID" value="QLH02458.1"/>
    <property type="molecule type" value="Genomic_DNA"/>
</dbReference>
<dbReference type="Pfam" id="PF00572">
    <property type="entry name" value="Ribosomal_L13"/>
    <property type="match status" value="1"/>
</dbReference>
<organism evidence="5 6">
    <name type="scientific">Nitrosopumilus cobalaminigenes</name>
    <dbReference type="NCBI Taxonomy" id="1470066"/>
    <lineage>
        <taxon>Archaea</taxon>
        <taxon>Nitrososphaerota</taxon>
        <taxon>Nitrososphaeria</taxon>
        <taxon>Nitrosopumilales</taxon>
        <taxon>Nitrosopumilaceae</taxon>
        <taxon>Nitrosopumilus</taxon>
    </lineage>
</organism>
<dbReference type="SUPFAM" id="SSF52161">
    <property type="entry name" value="Ribosomal protein L13"/>
    <property type="match status" value="1"/>
</dbReference>
<dbReference type="PANTHER" id="PTHR11545">
    <property type="entry name" value="RIBOSOMAL PROTEIN L13"/>
    <property type="match status" value="1"/>
</dbReference>
<dbReference type="InterPro" id="IPR005822">
    <property type="entry name" value="Ribosomal_uL13"/>
</dbReference>
<dbReference type="InterPro" id="IPR036899">
    <property type="entry name" value="Ribosomal_uL13_sf"/>
</dbReference>
<dbReference type="GO" id="GO:0017148">
    <property type="term" value="P:negative regulation of translation"/>
    <property type="evidence" value="ECO:0007669"/>
    <property type="project" value="TreeGrafter"/>
</dbReference>
<evidence type="ECO:0000256" key="1">
    <source>
        <dbReference type="ARBA" id="ARBA00006227"/>
    </source>
</evidence>
<proteinExistence type="inferred from homology"/>
<evidence type="ECO:0000256" key="2">
    <source>
        <dbReference type="ARBA" id="ARBA00022980"/>
    </source>
</evidence>
<dbReference type="HAMAP" id="MF_01366">
    <property type="entry name" value="Ribosomal_uL13"/>
    <property type="match status" value="1"/>
</dbReference>
<dbReference type="InterPro" id="IPR005823">
    <property type="entry name" value="Ribosomal_uL13_bac-type"/>
</dbReference>
<dbReference type="GeneID" id="56058793"/>
<dbReference type="OrthoDB" id="7668at2157"/>
<name>A0A7D5QZE6_9ARCH</name>
<dbReference type="GO" id="GO:0003735">
    <property type="term" value="F:structural constituent of ribosome"/>
    <property type="evidence" value="ECO:0007669"/>
    <property type="project" value="UniProtKB-UniRule"/>
</dbReference>
<dbReference type="GO" id="GO:0003729">
    <property type="term" value="F:mRNA binding"/>
    <property type="evidence" value="ECO:0007669"/>
    <property type="project" value="TreeGrafter"/>
</dbReference>
<dbReference type="NCBIfam" id="TIGR01077">
    <property type="entry name" value="L13_A_E"/>
    <property type="match status" value="1"/>
</dbReference>
<dbReference type="KEGG" id="ncl:C5F47_02205"/>
<evidence type="ECO:0000313" key="6">
    <source>
        <dbReference type="Proteomes" id="UP000509771"/>
    </source>
</evidence>
<keyword evidence="3 4" id="KW-0687">Ribonucleoprotein</keyword>
<dbReference type="Gene3D" id="3.90.1180.10">
    <property type="entry name" value="Ribosomal protein L13"/>
    <property type="match status" value="1"/>
</dbReference>
<evidence type="ECO:0000256" key="4">
    <source>
        <dbReference type="HAMAP-Rule" id="MF_01366"/>
    </source>
</evidence>
<dbReference type="PANTHER" id="PTHR11545:SF3">
    <property type="entry name" value="LARGE RIBOSOMAL SUBUNIT PROTEIN UL13"/>
    <property type="match status" value="1"/>
</dbReference>
<dbReference type="AlphaFoldDB" id="A0A7D5QZE6"/>
<gene>
    <name evidence="5" type="primary">rplM</name>
    <name evidence="4" type="synonym">rpl13</name>
    <name evidence="5" type="ORF">C5F47_02205</name>
</gene>
<dbReference type="PIRSF" id="PIRSF002181">
    <property type="entry name" value="Ribosomal_L13"/>
    <property type="match status" value="1"/>
</dbReference>
<protein>
    <recommendedName>
        <fullName evidence="4">Large ribosomal subunit protein uL13</fullName>
    </recommendedName>
</protein>
<dbReference type="GO" id="GO:0022625">
    <property type="term" value="C:cytosolic large ribosomal subunit"/>
    <property type="evidence" value="ECO:0007669"/>
    <property type="project" value="UniProtKB-UniRule"/>
</dbReference>
<comment type="function">
    <text evidence="4">This protein is one of the early assembly proteins of the 50S ribosomal subunit, although it is not seen to bind rRNA by itself. It is important during the early stages of 50S assembly.</text>
</comment>